<dbReference type="EMBL" id="LILD01000001">
    <property type="protein sequence ID" value="KOO39262.1"/>
    <property type="molecule type" value="Genomic_DNA"/>
</dbReference>
<dbReference type="AlphaFoldDB" id="A0A0M0KKV8"/>
<organism evidence="2">
    <name type="scientific">Halalkalibacterium halodurans</name>
    <name type="common">Bacillus halodurans</name>
    <dbReference type="NCBI Taxonomy" id="86665"/>
    <lineage>
        <taxon>Bacteria</taxon>
        <taxon>Bacillati</taxon>
        <taxon>Bacillota</taxon>
        <taxon>Bacilli</taxon>
        <taxon>Bacillales</taxon>
        <taxon>Bacillaceae</taxon>
        <taxon>Halalkalibacterium (ex Joshi et al. 2022)</taxon>
    </lineage>
</organism>
<name>A0A0M0KKV8_ALKHA</name>
<dbReference type="PATRIC" id="fig|136160.3.peg.2545"/>
<keyword evidence="1" id="KW-1133">Transmembrane helix</keyword>
<reference evidence="2" key="1">
    <citation type="submission" date="2015-08" db="EMBL/GenBank/DDBJ databases">
        <title>Complete DNA Sequence of Pseudomonas syringae pv. actinidiae, the Causal Agent of Kiwifruit Canker Disease.</title>
        <authorList>
            <person name="Rikkerink E.H.A."/>
            <person name="Fineran P.C."/>
        </authorList>
    </citation>
    <scope>NUCLEOTIDE SEQUENCE</scope>
    <source>
        <strain evidence="2">DSM 13666</strain>
    </source>
</reference>
<feature type="transmembrane region" description="Helical" evidence="1">
    <location>
        <begin position="53"/>
        <end position="72"/>
    </location>
</feature>
<gene>
    <name evidence="2" type="ORF">AMD02_10735</name>
</gene>
<keyword evidence="1" id="KW-0812">Transmembrane</keyword>
<evidence type="ECO:0000313" key="2">
    <source>
        <dbReference type="EMBL" id="KOO39262.1"/>
    </source>
</evidence>
<feature type="transmembrane region" description="Helical" evidence="1">
    <location>
        <begin position="84"/>
        <end position="102"/>
    </location>
</feature>
<evidence type="ECO:0000256" key="1">
    <source>
        <dbReference type="SAM" id="Phobius"/>
    </source>
</evidence>
<dbReference type="RefSeq" id="WP_053431309.1">
    <property type="nucleotide sequence ID" value="NZ_CP040441.1"/>
</dbReference>
<comment type="caution">
    <text evidence="2">The sequence shown here is derived from an EMBL/GenBank/DDBJ whole genome shotgun (WGS) entry which is preliminary data.</text>
</comment>
<proteinExistence type="predicted"/>
<sequence length="353" mass="40732">MSQELKNKVQFLAKELNQLVNILYEESKKQTPLTLWLLCKNTFVYVYRTVKTVRGVAGVLLVLVPGSLMAYTTDAFRAIGELPWTSITVLLGGMSFFLFAYLRHLVLDEMSRPGSDLFHIQVYEKRKPDEYMSLIALAKERDYVESIAADIEQVTSTPSLPNLLELLKEKEQDIEEKDRVIEDLLEIVEDNEEHTLMFKEKYEILLDFVFQLKSKLNLLVHDQFSLDSIDFGSDYSLYKVGEEGLEFVDSYGVNKAEMEDFIPFTEKGNPYILAIERDYKDPLKVGDLISWKRTLQDGSQWVLSLHLNENNREKLNDATESGKLNVTITQELLWICCELLNKFSPNPTKKGEE</sequence>
<accession>A0A0M0KKV8</accession>
<protein>
    <submittedName>
        <fullName evidence="2">Uncharacterized protein</fullName>
    </submittedName>
</protein>
<keyword evidence="1" id="KW-0472">Membrane</keyword>
<dbReference type="GeneID" id="87597371"/>